<sequence>MVCFASVAIGQSVFLKNAQFCRQVSTCDDDDDVMMWTIHAFVRFDPKECVVDFEKALWFTIEKEFGTGVQIFGYGLATLDPEIIDNWYVTVFAFKGRACVFWVPHTKKPPYEKSIQHTNNKLEAVSLFSKVDDLDTKKMYFVSIDNEWNRARGPELKLSAATGKVNVFCVDHATKFILTDANSGSFPYRCTGQGVKELALLHSLMGLRGDHGLFAWLKKRLMHLWESFSQGS</sequence>
<dbReference type="InParanoid" id="E9H2I3"/>
<dbReference type="Proteomes" id="UP000000305">
    <property type="component" value="Unassembled WGS sequence"/>
</dbReference>
<dbReference type="HOGENOM" id="CLU_1195917_0_0_1"/>
<dbReference type="EMBL" id="GL732586">
    <property type="protein sequence ID" value="EFX74061.1"/>
    <property type="molecule type" value="Genomic_DNA"/>
</dbReference>
<dbReference type="KEGG" id="dpx:DAPPUDRAFT_324708"/>
<keyword evidence="2" id="KW-1185">Reference proteome</keyword>
<accession>E9H2I3</accession>
<organism evidence="1 2">
    <name type="scientific">Daphnia pulex</name>
    <name type="common">Water flea</name>
    <dbReference type="NCBI Taxonomy" id="6669"/>
    <lineage>
        <taxon>Eukaryota</taxon>
        <taxon>Metazoa</taxon>
        <taxon>Ecdysozoa</taxon>
        <taxon>Arthropoda</taxon>
        <taxon>Crustacea</taxon>
        <taxon>Branchiopoda</taxon>
        <taxon>Diplostraca</taxon>
        <taxon>Cladocera</taxon>
        <taxon>Anomopoda</taxon>
        <taxon>Daphniidae</taxon>
        <taxon>Daphnia</taxon>
    </lineage>
</organism>
<gene>
    <name evidence="1" type="ORF">DAPPUDRAFT_324708</name>
</gene>
<dbReference type="AlphaFoldDB" id="E9H2I3"/>
<evidence type="ECO:0000313" key="1">
    <source>
        <dbReference type="EMBL" id="EFX74061.1"/>
    </source>
</evidence>
<name>E9H2I3_DAPPU</name>
<reference evidence="1 2" key="1">
    <citation type="journal article" date="2011" name="Science">
        <title>The ecoresponsive genome of Daphnia pulex.</title>
        <authorList>
            <person name="Colbourne J.K."/>
            <person name="Pfrender M.E."/>
            <person name="Gilbert D."/>
            <person name="Thomas W.K."/>
            <person name="Tucker A."/>
            <person name="Oakley T.H."/>
            <person name="Tokishita S."/>
            <person name="Aerts A."/>
            <person name="Arnold G.J."/>
            <person name="Basu M.K."/>
            <person name="Bauer D.J."/>
            <person name="Caceres C.E."/>
            <person name="Carmel L."/>
            <person name="Casola C."/>
            <person name="Choi J.H."/>
            <person name="Detter J.C."/>
            <person name="Dong Q."/>
            <person name="Dusheyko S."/>
            <person name="Eads B.D."/>
            <person name="Frohlich T."/>
            <person name="Geiler-Samerotte K.A."/>
            <person name="Gerlach D."/>
            <person name="Hatcher P."/>
            <person name="Jogdeo S."/>
            <person name="Krijgsveld J."/>
            <person name="Kriventseva E.V."/>
            <person name="Kultz D."/>
            <person name="Laforsch C."/>
            <person name="Lindquist E."/>
            <person name="Lopez J."/>
            <person name="Manak J.R."/>
            <person name="Muller J."/>
            <person name="Pangilinan J."/>
            <person name="Patwardhan R.P."/>
            <person name="Pitluck S."/>
            <person name="Pritham E.J."/>
            <person name="Rechtsteiner A."/>
            <person name="Rho M."/>
            <person name="Rogozin I.B."/>
            <person name="Sakarya O."/>
            <person name="Salamov A."/>
            <person name="Schaack S."/>
            <person name="Shapiro H."/>
            <person name="Shiga Y."/>
            <person name="Skalitzky C."/>
            <person name="Smith Z."/>
            <person name="Souvorov A."/>
            <person name="Sung W."/>
            <person name="Tang Z."/>
            <person name="Tsuchiya D."/>
            <person name="Tu H."/>
            <person name="Vos H."/>
            <person name="Wang M."/>
            <person name="Wolf Y.I."/>
            <person name="Yamagata H."/>
            <person name="Yamada T."/>
            <person name="Ye Y."/>
            <person name="Shaw J.R."/>
            <person name="Andrews J."/>
            <person name="Crease T.J."/>
            <person name="Tang H."/>
            <person name="Lucas S.M."/>
            <person name="Robertson H.M."/>
            <person name="Bork P."/>
            <person name="Koonin E.V."/>
            <person name="Zdobnov E.M."/>
            <person name="Grigoriev I.V."/>
            <person name="Lynch M."/>
            <person name="Boore J.L."/>
        </authorList>
    </citation>
    <scope>NUCLEOTIDE SEQUENCE [LARGE SCALE GENOMIC DNA]</scope>
</reference>
<evidence type="ECO:0000313" key="2">
    <source>
        <dbReference type="Proteomes" id="UP000000305"/>
    </source>
</evidence>
<proteinExistence type="predicted"/>
<protein>
    <submittedName>
        <fullName evidence="1">Uncharacterized protein</fullName>
    </submittedName>
</protein>